<accession>A0A8C2DEB3</accession>
<dbReference type="Ensembl" id="ENSCCRT00020027331.1">
    <property type="protein sequence ID" value="ENSCCRP00020024947.1"/>
    <property type="gene ID" value="ENSCCRG00020011511.1"/>
</dbReference>
<reference evidence="2" key="1">
    <citation type="submission" date="2025-08" db="UniProtKB">
        <authorList>
            <consortium name="Ensembl"/>
        </authorList>
    </citation>
    <scope>IDENTIFICATION</scope>
</reference>
<protein>
    <recommendedName>
        <fullName evidence="1">Reverse transcriptase domain-containing protein</fullName>
    </recommendedName>
</protein>
<dbReference type="SUPFAM" id="SSF56672">
    <property type="entry name" value="DNA/RNA polymerases"/>
    <property type="match status" value="1"/>
</dbReference>
<evidence type="ECO:0000259" key="1">
    <source>
        <dbReference type="PROSITE" id="PS50878"/>
    </source>
</evidence>
<dbReference type="SUPFAM" id="SSF56219">
    <property type="entry name" value="DNase I-like"/>
    <property type="match status" value="1"/>
</dbReference>
<dbReference type="Pfam" id="PF00078">
    <property type="entry name" value="RVT_1"/>
    <property type="match status" value="1"/>
</dbReference>
<dbReference type="CDD" id="cd01650">
    <property type="entry name" value="RT_nLTR_like"/>
    <property type="match status" value="1"/>
</dbReference>
<dbReference type="Pfam" id="PF03372">
    <property type="entry name" value="Exo_endo_phos"/>
    <property type="match status" value="1"/>
</dbReference>
<dbReference type="GO" id="GO:0003824">
    <property type="term" value="F:catalytic activity"/>
    <property type="evidence" value="ECO:0007669"/>
    <property type="project" value="InterPro"/>
</dbReference>
<dbReference type="InterPro" id="IPR000477">
    <property type="entry name" value="RT_dom"/>
</dbReference>
<dbReference type="InterPro" id="IPR043502">
    <property type="entry name" value="DNA/RNA_pol_sf"/>
</dbReference>
<feature type="domain" description="Reverse transcriptase" evidence="1">
    <location>
        <begin position="696"/>
        <end position="965"/>
    </location>
</feature>
<dbReference type="InterPro" id="IPR036691">
    <property type="entry name" value="Endo/exonu/phosph_ase_sf"/>
</dbReference>
<dbReference type="AlphaFoldDB" id="A0A8C2DEB3"/>
<dbReference type="PROSITE" id="PS50878">
    <property type="entry name" value="RT_POL"/>
    <property type="match status" value="1"/>
</dbReference>
<dbReference type="Proteomes" id="UP000694701">
    <property type="component" value="Unplaced"/>
</dbReference>
<sequence length="1162" mass="131757">MFLDHGVNCSETKMKHDVFSKNINIWINAYQKQKTAWKNPFNIKMAPLCWAARLPLLCVLLCLVILSHFAQNVSPLLVYDRQTLLNIRDFVVKPTTRGSSGQSKMPPPLLSSVPSHLWHVPCLLPAINRYRKRSRRRGRRGGRLVRLRRAYLTLTSESDPRSLTVLSREYDGCAVKCSSEYCYRWLQPIVPDAEYIHACRRPVRICKRHSVKENLRPLARNVISQQSGLNTLRVALINTRSLTNKTFILKDFFISHSLDFLLLTETWVKPGDNSAFTELLPPRCGFFSSPRVSGRGGGVATVFKDNFKCRLLSINDYSCFELQLFLIEFTLPVLCAVVYRPPKYNKNFIQEFSEFLADVVPKYDQLFICGDFNIHVCCPSDQLATDFKRLLSSFHLHQLVDRPTHLIGHTLDLIISHGLSISLTEISETAISDHFPIIVEFPVPSSIASRSIASPCYRRIFTSSTAEEFSAAFMDTELYALSESVFSICPDGLLSSFNSTCSEILDVIAPYKQRSPKLRADPWINDATRTLRQRCRQAERRWKKDKLHVSLEILRGCLFDYQRAVKEAKSKYLSNIIINSGHCPRVMFNTINSVVNPHICSLTDASVSTCENFLHFFINKVESVRQLTTNSSVTDSVVAAAHSAVFEQFEPVSLSFFNEVVHKMKITNCPLDFVPTKLLKEVFTTVGPFLLVFINKCLSSGSVPAVFKHAVVRPFLKKPNLDPSVLSNFRPVSHLPFLSKVLEKVVFIQLQSFLENNSLFEKFQSGFRSRHSTESALLKVHNDIARFVDVKSPVILVLLDLTAAFDTVDHAILLSRLNHYVGIKGTAFQWFSSYLTDRTFSVVIENSSSSTTSLSCGVPQGSILGPVLFSLYMLPLGSIIARHNIAYHCYADDLQIYLPMSPTNTDAFGSLIDCIDDIKLWLEQNFLNLNEDKTEYILFGESATSDPNMLISKLKPTIRNLGVTFDSSLKFDKQVDSVVKASFFQLRLLAKVKPFLNCSDLEKAIHAFISSRLDYCNALYVGISQSSLRRLQLVQNAAARLLTNTCKREHITPILSSLHWLPVSFRVDFKILLFVFKALNGLAPPYITEMLTLRQSNRALRSTNQLLLEVPRTRYRLWGDRAFSVAGPSLWNKLPADIRTITDLGLFKAKLKTYLFRLAFNL</sequence>
<name>A0A8C2DEB3_CYPCA</name>
<evidence type="ECO:0000313" key="2">
    <source>
        <dbReference type="Ensembl" id="ENSCCRP00020024947.1"/>
    </source>
</evidence>
<organism evidence="2 3">
    <name type="scientific">Cyprinus carpio</name>
    <name type="common">Common carp</name>
    <dbReference type="NCBI Taxonomy" id="7962"/>
    <lineage>
        <taxon>Eukaryota</taxon>
        <taxon>Metazoa</taxon>
        <taxon>Chordata</taxon>
        <taxon>Craniata</taxon>
        <taxon>Vertebrata</taxon>
        <taxon>Euteleostomi</taxon>
        <taxon>Actinopterygii</taxon>
        <taxon>Neopterygii</taxon>
        <taxon>Teleostei</taxon>
        <taxon>Ostariophysi</taxon>
        <taxon>Cypriniformes</taxon>
        <taxon>Cyprinidae</taxon>
        <taxon>Cyprininae</taxon>
        <taxon>Cyprinus</taxon>
    </lineage>
</organism>
<dbReference type="Gene3D" id="3.60.10.10">
    <property type="entry name" value="Endonuclease/exonuclease/phosphatase"/>
    <property type="match status" value="1"/>
</dbReference>
<proteinExistence type="predicted"/>
<dbReference type="PANTHER" id="PTHR33332">
    <property type="entry name" value="REVERSE TRANSCRIPTASE DOMAIN-CONTAINING PROTEIN"/>
    <property type="match status" value="1"/>
</dbReference>
<dbReference type="InterPro" id="IPR005135">
    <property type="entry name" value="Endo/exonuclease/phosphatase"/>
</dbReference>
<evidence type="ECO:0000313" key="3">
    <source>
        <dbReference type="Proteomes" id="UP000694701"/>
    </source>
</evidence>